<evidence type="ECO:0000313" key="13">
    <source>
        <dbReference type="EMBL" id="WGK69073.1"/>
    </source>
</evidence>
<keyword evidence="2 8" id="KW-0813">Transport</keyword>
<feature type="domain" description="ATPase F1/V1/A1 complex alpha/beta subunit nucleotide-binding" evidence="9">
    <location>
        <begin position="223"/>
        <end position="443"/>
    </location>
</feature>
<dbReference type="Gene3D" id="2.40.30.20">
    <property type="match status" value="1"/>
</dbReference>
<dbReference type="Pfam" id="PF02874">
    <property type="entry name" value="ATP-synt_ab_N"/>
    <property type="match status" value="1"/>
</dbReference>
<dbReference type="InterPro" id="IPR004100">
    <property type="entry name" value="ATPase_F1/V1/A1_a/bsu_N"/>
</dbReference>
<evidence type="ECO:0000259" key="12">
    <source>
        <dbReference type="Pfam" id="PF22919"/>
    </source>
</evidence>
<dbReference type="PANTHER" id="PTHR43607:SF1">
    <property type="entry name" value="H(+)-TRANSPORTING TWO-SECTOR ATPASE"/>
    <property type="match status" value="1"/>
</dbReference>
<evidence type="ECO:0000256" key="6">
    <source>
        <dbReference type="ARBA" id="ARBA00023065"/>
    </source>
</evidence>
<reference evidence="13 14" key="1">
    <citation type="submission" date="2023-04" db="EMBL/GenBank/DDBJ databases">
        <title>Spirochaete genome identified in red abalone sample constitutes a novel genus.</title>
        <authorList>
            <person name="Sharma S.P."/>
            <person name="Purcell C.M."/>
            <person name="Hyde J.R."/>
            <person name="Severin A.J."/>
        </authorList>
    </citation>
    <scope>NUCLEOTIDE SEQUENCE [LARGE SCALE GENOMIC DNA]</scope>
    <source>
        <strain evidence="13 14">SP-2023</strain>
    </source>
</reference>
<feature type="domain" description="ATPsynthase alpha/beta subunit barrel-sandwich" evidence="11">
    <location>
        <begin position="115"/>
        <end position="203"/>
    </location>
</feature>
<evidence type="ECO:0000256" key="2">
    <source>
        <dbReference type="ARBA" id="ARBA00022448"/>
    </source>
</evidence>
<keyword evidence="14" id="KW-1185">Reference proteome</keyword>
<dbReference type="InterPro" id="IPR023366">
    <property type="entry name" value="ATP_synth_asu-like_sf"/>
</dbReference>
<keyword evidence="5 8" id="KW-1278">Translocase</keyword>
<dbReference type="NCBIfam" id="NF003220">
    <property type="entry name" value="PRK04192.1"/>
    <property type="match status" value="1"/>
</dbReference>
<dbReference type="InterPro" id="IPR020003">
    <property type="entry name" value="ATPase_a/bsu_AS"/>
</dbReference>
<dbReference type="CDD" id="cd01134">
    <property type="entry name" value="V_A-ATPase_A"/>
    <property type="match status" value="1"/>
</dbReference>
<comment type="catalytic activity">
    <reaction evidence="8">
        <text>ATP + H2O + 4 H(+)(in) = ADP + phosphate + 5 H(+)(out)</text>
        <dbReference type="Rhea" id="RHEA:57720"/>
        <dbReference type="ChEBI" id="CHEBI:15377"/>
        <dbReference type="ChEBI" id="CHEBI:15378"/>
        <dbReference type="ChEBI" id="CHEBI:30616"/>
        <dbReference type="ChEBI" id="CHEBI:43474"/>
        <dbReference type="ChEBI" id="CHEBI:456216"/>
        <dbReference type="EC" id="7.1.2.2"/>
    </reaction>
</comment>
<keyword evidence="8" id="KW-0375">Hydrogen ion transport</keyword>
<dbReference type="Gene3D" id="3.40.50.300">
    <property type="entry name" value="P-loop containing nucleotide triphosphate hydrolases"/>
    <property type="match status" value="1"/>
</dbReference>
<dbReference type="InterPro" id="IPR031686">
    <property type="entry name" value="ATP-synth_a_Xtn"/>
</dbReference>
<proteinExistence type="inferred from homology"/>
<comment type="function">
    <text evidence="7 8">Produces ATP from ADP in the presence of a proton gradient across the membrane. The V-type alpha chain is a catalytic subunit.</text>
</comment>
<keyword evidence="4 8" id="KW-0067">ATP-binding</keyword>
<dbReference type="InterPro" id="IPR022878">
    <property type="entry name" value="V-ATPase_asu"/>
</dbReference>
<evidence type="ECO:0000259" key="10">
    <source>
        <dbReference type="Pfam" id="PF02874"/>
    </source>
</evidence>
<evidence type="ECO:0000256" key="4">
    <source>
        <dbReference type="ARBA" id="ARBA00022840"/>
    </source>
</evidence>
<dbReference type="Pfam" id="PF16886">
    <property type="entry name" value="ATP-synt_ab_Xtn"/>
    <property type="match status" value="1"/>
</dbReference>
<dbReference type="Proteomes" id="UP001228690">
    <property type="component" value="Chromosome"/>
</dbReference>
<keyword evidence="8" id="KW-0066">ATP synthesis</keyword>
<feature type="domain" description="ATP synthase A/B type C-terminal" evidence="12">
    <location>
        <begin position="454"/>
        <end position="522"/>
    </location>
</feature>
<evidence type="ECO:0000256" key="5">
    <source>
        <dbReference type="ARBA" id="ARBA00022967"/>
    </source>
</evidence>
<dbReference type="RefSeq" id="WP_326927261.1">
    <property type="nucleotide sequence ID" value="NZ_CP123443.1"/>
</dbReference>
<keyword evidence="6 8" id="KW-0406">Ion transport</keyword>
<dbReference type="Pfam" id="PF22919">
    <property type="entry name" value="ATP-synt_VA_C"/>
    <property type="match status" value="1"/>
</dbReference>
<evidence type="ECO:0000256" key="8">
    <source>
        <dbReference type="HAMAP-Rule" id="MF_00309"/>
    </source>
</evidence>
<accession>A0ABY8MIP6</accession>
<feature type="binding site" evidence="8">
    <location>
        <begin position="242"/>
        <end position="249"/>
    </location>
    <ligand>
        <name>ATP</name>
        <dbReference type="ChEBI" id="CHEBI:30616"/>
    </ligand>
</feature>
<dbReference type="EC" id="7.1.2.2" evidence="8"/>
<dbReference type="HAMAP" id="MF_00309">
    <property type="entry name" value="ATP_synth_A_arch"/>
    <property type="match status" value="1"/>
</dbReference>
<dbReference type="PROSITE" id="PS00152">
    <property type="entry name" value="ATPASE_ALPHA_BETA"/>
    <property type="match status" value="1"/>
</dbReference>
<dbReference type="InterPro" id="IPR024034">
    <property type="entry name" value="ATPase_F1/V1_b/a_C"/>
</dbReference>
<dbReference type="CDD" id="cd01426">
    <property type="entry name" value="ATP-synt_F1_V1_A1_AB_FliI_N"/>
    <property type="match status" value="1"/>
</dbReference>
<dbReference type="SUPFAM" id="SSF52540">
    <property type="entry name" value="P-loop containing nucleoside triphosphate hydrolases"/>
    <property type="match status" value="1"/>
</dbReference>
<protein>
    <recommendedName>
        <fullName evidence="8">V-type ATP synthase alpha chain</fullName>
        <ecNumber evidence="8">7.1.2.2</ecNumber>
    </recommendedName>
    <alternativeName>
        <fullName evidence="8">V-ATPase subunit A</fullName>
    </alternativeName>
</protein>
<organism evidence="13 14">
    <name type="scientific">Candidatus Haliotispira prima</name>
    <dbReference type="NCBI Taxonomy" id="3034016"/>
    <lineage>
        <taxon>Bacteria</taxon>
        <taxon>Pseudomonadati</taxon>
        <taxon>Spirochaetota</taxon>
        <taxon>Spirochaetia</taxon>
        <taxon>Spirochaetales</taxon>
        <taxon>Spirochaetaceae</taxon>
        <taxon>Candidatus Haliotispira</taxon>
    </lineage>
</organism>
<evidence type="ECO:0000313" key="14">
    <source>
        <dbReference type="Proteomes" id="UP001228690"/>
    </source>
</evidence>
<name>A0ABY8MIP6_9SPIO</name>
<evidence type="ECO:0000256" key="1">
    <source>
        <dbReference type="ARBA" id="ARBA00008936"/>
    </source>
</evidence>
<feature type="domain" description="ATPase F1/V1/A1 complex alpha/beta subunit N-terminal" evidence="10">
    <location>
        <begin position="6"/>
        <end position="73"/>
    </location>
</feature>
<keyword evidence="3 8" id="KW-0547">Nucleotide-binding</keyword>
<comment type="similarity">
    <text evidence="1 8">Belongs to the ATPase alpha/beta chains family.</text>
</comment>
<dbReference type="InterPro" id="IPR000194">
    <property type="entry name" value="ATPase_F1/V1/A1_a/bsu_nucl-bd"/>
</dbReference>
<sequence length="596" mass="65759">MAQGKIQGINGNMVSVAFEGRVSLNEVGYISVGEKDSARRLKAEVIRIRGELAQLQVFEPTKGLKIGGNVEFTDELLAVELGPGLLTQIYDGLQNPLPELAEAAGQFLERGVYLDPLPRDRQWDFMPQAVEGDRVSGGDTIGTVPEGAFQHRIMVPFGIDAECEVISVAKAGRYTVTEEIAEIREAKSGKVHKLSMMFTWPVKRPITKYAERLRPTKPMVTKVRLVDTFFPVALGGTYCIPGPFGAGKTVLQQITSRHAEVDVVIIAACGERAGEVVETLVEFPELTDPRTGRSLMERTIIICNTSSMPVAAREASVYTGVTLAEYFRQMGLNVLLLADSTSRWAQAMREMSGRLEEIPGEEAFPAYLESNIAAFYERAGVVRLKTGEIGSVTIGGSVSPAGGNFEEPVTQATLKVVGAFHGLSRERSDARKFPAIHPIESWSKYEGIVPATKRDYANRILHRGFEVDAMMKVVGEEGTSMPDYIIYEKGELIDTAYIQQNSFHPVDASVSPKRQNYVFDLLLHCLLTKFDFSDKDEARQYFNKLRMLLLDMNAAPWEDDSPGAEFTKLESEVRELVGAKGQGYQADAEEILEARA</sequence>
<dbReference type="Gene3D" id="1.10.1140.10">
    <property type="entry name" value="Bovine Mitochondrial F1-atpase, Atp Synthase Beta Chain, Chain D, domain 3"/>
    <property type="match status" value="1"/>
</dbReference>
<dbReference type="Gene3D" id="2.40.50.100">
    <property type="match status" value="1"/>
</dbReference>
<dbReference type="InterPro" id="IPR055190">
    <property type="entry name" value="ATP-synt_VA_C"/>
</dbReference>
<dbReference type="PANTHER" id="PTHR43607">
    <property type="entry name" value="V-TYPE PROTON ATPASE CATALYTIC SUBUNIT A"/>
    <property type="match status" value="1"/>
</dbReference>
<evidence type="ECO:0000256" key="7">
    <source>
        <dbReference type="ARBA" id="ARBA00054855"/>
    </source>
</evidence>
<dbReference type="InterPro" id="IPR027417">
    <property type="entry name" value="P-loop_NTPase"/>
</dbReference>
<evidence type="ECO:0000256" key="3">
    <source>
        <dbReference type="ARBA" id="ARBA00022741"/>
    </source>
</evidence>
<gene>
    <name evidence="8" type="primary">atpA</name>
    <name evidence="13" type="ORF">P0082_11410</name>
</gene>
<dbReference type="EMBL" id="CP123443">
    <property type="protein sequence ID" value="WGK69073.1"/>
    <property type="molecule type" value="Genomic_DNA"/>
</dbReference>
<evidence type="ECO:0000259" key="9">
    <source>
        <dbReference type="Pfam" id="PF00006"/>
    </source>
</evidence>
<dbReference type="Pfam" id="PF00006">
    <property type="entry name" value="ATP-synt_ab"/>
    <property type="match status" value="1"/>
</dbReference>
<evidence type="ECO:0000259" key="11">
    <source>
        <dbReference type="Pfam" id="PF16886"/>
    </source>
</evidence>